<protein>
    <submittedName>
        <fullName evidence="1">Uncharacterized protein</fullName>
    </submittedName>
</protein>
<dbReference type="Proteomes" id="UP000428330">
    <property type="component" value="Chromosome"/>
</dbReference>
<gene>
    <name evidence="1" type="ORF">EI983_02510</name>
</gene>
<sequence length="158" mass="17593">MIDPPEVLGDIGITVMDGAYFSTMPYPPQGCYSLSHVRYTPQIRWQSSEYPVSPYEVLERAQRPSYARQMIADSQRYLPCMAQSVERGSIFEAKAIPTASKISDSRPIIFHKGHSDSRVTTVLGGKIDNIYDLFSAIRENLPECAAAHGRLVVGRQAV</sequence>
<dbReference type="KEGG" id="rom:EI983_02510"/>
<evidence type="ECO:0000313" key="2">
    <source>
        <dbReference type="Proteomes" id="UP000428330"/>
    </source>
</evidence>
<dbReference type="OrthoDB" id="9815989at2"/>
<evidence type="ECO:0000313" key="1">
    <source>
        <dbReference type="EMBL" id="QGX97208.1"/>
    </source>
</evidence>
<dbReference type="RefSeq" id="WP_157705714.1">
    <property type="nucleotide sequence ID" value="NZ_CP034348.1"/>
</dbReference>
<organism evidence="1 2">
    <name type="scientific">Roseovarius faecimaris</name>
    <dbReference type="NCBI Taxonomy" id="2494550"/>
    <lineage>
        <taxon>Bacteria</taxon>
        <taxon>Pseudomonadati</taxon>
        <taxon>Pseudomonadota</taxon>
        <taxon>Alphaproteobacteria</taxon>
        <taxon>Rhodobacterales</taxon>
        <taxon>Roseobacteraceae</taxon>
        <taxon>Roseovarius</taxon>
    </lineage>
</organism>
<accession>A0A6I6IX48</accession>
<keyword evidence="2" id="KW-1185">Reference proteome</keyword>
<proteinExistence type="predicted"/>
<dbReference type="AlphaFoldDB" id="A0A6I6IX48"/>
<dbReference type="EMBL" id="CP034348">
    <property type="protein sequence ID" value="QGX97208.1"/>
    <property type="molecule type" value="Genomic_DNA"/>
</dbReference>
<reference evidence="2" key="1">
    <citation type="submission" date="2018-12" db="EMBL/GenBank/DDBJ databases">
        <title>Complete genome sequence of Roseovarius sp. MME-070.</title>
        <authorList>
            <person name="Nam Y.-D."/>
            <person name="Kang J."/>
            <person name="Chung W.-H."/>
            <person name="Park Y.S."/>
        </authorList>
    </citation>
    <scope>NUCLEOTIDE SEQUENCE [LARGE SCALE GENOMIC DNA]</scope>
    <source>
        <strain evidence="2">MME-070</strain>
    </source>
</reference>
<name>A0A6I6IX48_9RHOB</name>